<accession>X1TZ98</accession>
<organism evidence="1">
    <name type="scientific">marine sediment metagenome</name>
    <dbReference type="NCBI Taxonomy" id="412755"/>
    <lineage>
        <taxon>unclassified sequences</taxon>
        <taxon>metagenomes</taxon>
        <taxon>ecological metagenomes</taxon>
    </lineage>
</organism>
<sequence>MEEALRTIRSWASHGTLRQFRTEISGKVAADGYRVQLQGDTLTVYRIRKEGGFLGIGARKIEESVLVVIGEGAGMRIPQESADEEFVRLLASKLKQH</sequence>
<gene>
    <name evidence="1" type="ORF">S12H4_45618</name>
</gene>
<proteinExistence type="predicted"/>
<dbReference type="EMBL" id="BARW01028222">
    <property type="protein sequence ID" value="GAJ10574.1"/>
    <property type="molecule type" value="Genomic_DNA"/>
</dbReference>
<comment type="caution">
    <text evidence="1">The sequence shown here is derived from an EMBL/GenBank/DDBJ whole genome shotgun (WGS) entry which is preliminary data.</text>
</comment>
<evidence type="ECO:0000313" key="1">
    <source>
        <dbReference type="EMBL" id="GAJ10574.1"/>
    </source>
</evidence>
<name>X1TZ98_9ZZZZ</name>
<protein>
    <submittedName>
        <fullName evidence="1">Uncharacterized protein</fullName>
    </submittedName>
</protein>
<dbReference type="AlphaFoldDB" id="X1TZ98"/>
<reference evidence="1" key="1">
    <citation type="journal article" date="2014" name="Front. Microbiol.">
        <title>High frequency of phylogenetically diverse reductive dehalogenase-homologous genes in deep subseafloor sedimentary metagenomes.</title>
        <authorList>
            <person name="Kawai M."/>
            <person name="Futagami T."/>
            <person name="Toyoda A."/>
            <person name="Takaki Y."/>
            <person name="Nishi S."/>
            <person name="Hori S."/>
            <person name="Arai W."/>
            <person name="Tsubouchi T."/>
            <person name="Morono Y."/>
            <person name="Uchiyama I."/>
            <person name="Ito T."/>
            <person name="Fujiyama A."/>
            <person name="Inagaki F."/>
            <person name="Takami H."/>
        </authorList>
    </citation>
    <scope>NUCLEOTIDE SEQUENCE</scope>
    <source>
        <strain evidence="1">Expedition CK06-06</strain>
    </source>
</reference>